<keyword evidence="2" id="KW-0238">DNA-binding</keyword>
<dbReference type="InterPro" id="IPR000792">
    <property type="entry name" value="Tscrpt_reg_LuxR_C"/>
</dbReference>
<gene>
    <name evidence="6" type="ORF">ACFQY0_16775</name>
</gene>
<dbReference type="SUPFAM" id="SSF46894">
    <property type="entry name" value="C-terminal effector domain of the bipartite response regulators"/>
    <property type="match status" value="1"/>
</dbReference>
<dbReference type="InterPro" id="IPR001789">
    <property type="entry name" value="Sig_transdc_resp-reg_receiver"/>
</dbReference>
<accession>A0ABW2LCY1</accession>
<evidence type="ECO:0000256" key="2">
    <source>
        <dbReference type="ARBA" id="ARBA00023125"/>
    </source>
</evidence>
<proteinExistence type="predicted"/>
<evidence type="ECO:0000256" key="1">
    <source>
        <dbReference type="ARBA" id="ARBA00022553"/>
    </source>
</evidence>
<dbReference type="PRINTS" id="PR00038">
    <property type="entry name" value="HTHLUXR"/>
</dbReference>
<evidence type="ECO:0000313" key="6">
    <source>
        <dbReference type="EMBL" id="MFC7338852.1"/>
    </source>
</evidence>
<dbReference type="InterPro" id="IPR011006">
    <property type="entry name" value="CheY-like_superfamily"/>
</dbReference>
<dbReference type="SUPFAM" id="SSF52172">
    <property type="entry name" value="CheY-like"/>
    <property type="match status" value="1"/>
</dbReference>
<protein>
    <submittedName>
        <fullName evidence="6">Response regulator</fullName>
    </submittedName>
</protein>
<dbReference type="CDD" id="cd06170">
    <property type="entry name" value="LuxR_C_like"/>
    <property type="match status" value="1"/>
</dbReference>
<dbReference type="PROSITE" id="PS50110">
    <property type="entry name" value="RESPONSE_REGULATORY"/>
    <property type="match status" value="1"/>
</dbReference>
<dbReference type="InterPro" id="IPR058245">
    <property type="entry name" value="NreC/VraR/RcsB-like_REC"/>
</dbReference>
<evidence type="ECO:0000313" key="7">
    <source>
        <dbReference type="Proteomes" id="UP001596472"/>
    </source>
</evidence>
<feature type="domain" description="Response regulatory" evidence="5">
    <location>
        <begin position="5"/>
        <end position="122"/>
    </location>
</feature>
<dbReference type="Proteomes" id="UP001596472">
    <property type="component" value="Unassembled WGS sequence"/>
</dbReference>
<name>A0ABW2LCY1_9BACT</name>
<feature type="modified residue" description="4-aspartylphosphate" evidence="3">
    <location>
        <position position="57"/>
    </location>
</feature>
<keyword evidence="1 3" id="KW-0597">Phosphoprotein</keyword>
<dbReference type="Pfam" id="PF00072">
    <property type="entry name" value="Response_reg"/>
    <property type="match status" value="1"/>
</dbReference>
<dbReference type="InterPro" id="IPR039420">
    <property type="entry name" value="WalR-like"/>
</dbReference>
<dbReference type="RefSeq" id="WP_379714768.1">
    <property type="nucleotide sequence ID" value="NZ_JBHTBS010000010.1"/>
</dbReference>
<dbReference type="EMBL" id="JBHTBS010000010">
    <property type="protein sequence ID" value="MFC7338852.1"/>
    <property type="molecule type" value="Genomic_DNA"/>
</dbReference>
<dbReference type="PROSITE" id="PS50043">
    <property type="entry name" value="HTH_LUXR_2"/>
    <property type="match status" value="1"/>
</dbReference>
<organism evidence="6 7">
    <name type="scientific">Haloferula chungangensis</name>
    <dbReference type="NCBI Taxonomy" id="1048331"/>
    <lineage>
        <taxon>Bacteria</taxon>
        <taxon>Pseudomonadati</taxon>
        <taxon>Verrucomicrobiota</taxon>
        <taxon>Verrucomicrobiia</taxon>
        <taxon>Verrucomicrobiales</taxon>
        <taxon>Verrucomicrobiaceae</taxon>
        <taxon>Haloferula</taxon>
    </lineage>
</organism>
<dbReference type="Pfam" id="PF00196">
    <property type="entry name" value="GerE"/>
    <property type="match status" value="1"/>
</dbReference>
<feature type="domain" description="HTH luxR-type" evidence="4">
    <location>
        <begin position="144"/>
        <end position="209"/>
    </location>
</feature>
<comment type="caution">
    <text evidence="6">The sequence shown here is derived from an EMBL/GenBank/DDBJ whole genome shotgun (WGS) entry which is preliminary data.</text>
</comment>
<reference evidence="7" key="1">
    <citation type="journal article" date="2019" name="Int. J. Syst. Evol. Microbiol.">
        <title>The Global Catalogue of Microorganisms (GCM) 10K type strain sequencing project: providing services to taxonomists for standard genome sequencing and annotation.</title>
        <authorList>
            <consortium name="The Broad Institute Genomics Platform"/>
            <consortium name="The Broad Institute Genome Sequencing Center for Infectious Disease"/>
            <person name="Wu L."/>
            <person name="Ma J."/>
        </authorList>
    </citation>
    <scope>NUCLEOTIDE SEQUENCE [LARGE SCALE GENOMIC DNA]</scope>
    <source>
        <strain evidence="7">CGMCC 4.1467</strain>
    </source>
</reference>
<dbReference type="Gene3D" id="3.40.50.2300">
    <property type="match status" value="1"/>
</dbReference>
<dbReference type="PANTHER" id="PTHR43214">
    <property type="entry name" value="TWO-COMPONENT RESPONSE REGULATOR"/>
    <property type="match status" value="1"/>
</dbReference>
<keyword evidence="7" id="KW-1185">Reference proteome</keyword>
<dbReference type="SMART" id="SM00421">
    <property type="entry name" value="HTH_LUXR"/>
    <property type="match status" value="1"/>
</dbReference>
<sequence>MAPITIWVVEDDAGYRRTLKDLLNAGEATSCRRVFPSCDELFKALGSEEHPDLLMMDLGLPGMAGVEGIRKLAAEAPDIAVLVITVFREKEKVIDALSAGASGYLLKTATGREILEGIEQVFKGGAALSPEVAKIVLTEVRKPSSRETFGLSGREIEVLEQLAQDQSVKEIADHLGISRRTAAFHLENIYRKLQVQSQSGAVAKALRSGII</sequence>
<dbReference type="SMART" id="SM00448">
    <property type="entry name" value="REC"/>
    <property type="match status" value="1"/>
</dbReference>
<evidence type="ECO:0000256" key="3">
    <source>
        <dbReference type="PROSITE-ProRule" id="PRU00169"/>
    </source>
</evidence>
<evidence type="ECO:0000259" key="5">
    <source>
        <dbReference type="PROSITE" id="PS50110"/>
    </source>
</evidence>
<dbReference type="InterPro" id="IPR016032">
    <property type="entry name" value="Sig_transdc_resp-reg_C-effctor"/>
</dbReference>
<dbReference type="CDD" id="cd17535">
    <property type="entry name" value="REC_NarL-like"/>
    <property type="match status" value="1"/>
</dbReference>
<evidence type="ECO:0000259" key="4">
    <source>
        <dbReference type="PROSITE" id="PS50043"/>
    </source>
</evidence>